<dbReference type="OrthoDB" id="47652at2"/>
<keyword evidence="2" id="KW-0472">Membrane</keyword>
<sequence>MSSLIPLLFQTIVTFINIYTALLFIRILLSWFPNINWFDPPFSILSQLTDPYLNVFRSIIPPLGGLDFSPILALLLLQVVQSAILPSVAQLLAGMQSGLPM</sequence>
<dbReference type="RefSeq" id="WP_106257278.1">
    <property type="nucleotide sequence ID" value="NZ_CAWNSW010000089.1"/>
</dbReference>
<evidence type="ECO:0000256" key="2">
    <source>
        <dbReference type="SAM" id="Phobius"/>
    </source>
</evidence>
<dbReference type="PANTHER" id="PTHR33219">
    <property type="entry name" value="YLMG HOMOLOG PROTEIN 2, CHLOROPLASTIC"/>
    <property type="match status" value="1"/>
</dbReference>
<evidence type="ECO:0000313" key="4">
    <source>
        <dbReference type="Proteomes" id="UP000239576"/>
    </source>
</evidence>
<name>A0A2T1E560_9CYAN</name>
<evidence type="ECO:0000256" key="1">
    <source>
        <dbReference type="ARBA" id="ARBA00010894"/>
    </source>
</evidence>
<dbReference type="AlphaFoldDB" id="A0A2T1E560"/>
<dbReference type="PANTHER" id="PTHR33219:SF14">
    <property type="entry name" value="PROTEIN COFACTOR ASSEMBLY OF COMPLEX C SUBUNIT B CCB3, CHLOROPLASTIC-RELATED"/>
    <property type="match status" value="1"/>
</dbReference>
<feature type="transmembrane region" description="Helical" evidence="2">
    <location>
        <begin position="7"/>
        <end position="32"/>
    </location>
</feature>
<dbReference type="EMBL" id="PVWK01000084">
    <property type="protein sequence ID" value="PSB27868.1"/>
    <property type="molecule type" value="Genomic_DNA"/>
</dbReference>
<dbReference type="Proteomes" id="UP000239576">
    <property type="component" value="Unassembled WGS sequence"/>
</dbReference>
<comment type="similarity">
    <text evidence="1">Belongs to the YggT family.</text>
</comment>
<organism evidence="3 4">
    <name type="scientific">Stenomitos frigidus ULC18</name>
    <dbReference type="NCBI Taxonomy" id="2107698"/>
    <lineage>
        <taxon>Bacteria</taxon>
        <taxon>Bacillati</taxon>
        <taxon>Cyanobacteriota</taxon>
        <taxon>Cyanophyceae</taxon>
        <taxon>Leptolyngbyales</taxon>
        <taxon>Leptolyngbyaceae</taxon>
        <taxon>Stenomitos</taxon>
    </lineage>
</organism>
<feature type="transmembrane region" description="Helical" evidence="2">
    <location>
        <begin position="71"/>
        <end position="93"/>
    </location>
</feature>
<dbReference type="GO" id="GO:0016020">
    <property type="term" value="C:membrane"/>
    <property type="evidence" value="ECO:0007669"/>
    <property type="project" value="InterPro"/>
</dbReference>
<evidence type="ECO:0000313" key="3">
    <source>
        <dbReference type="EMBL" id="PSB27868.1"/>
    </source>
</evidence>
<accession>A0A2T1E560</accession>
<proteinExistence type="inferred from homology"/>
<keyword evidence="4" id="KW-1185">Reference proteome</keyword>
<protein>
    <submittedName>
        <fullName evidence="3">YggT family protein</fullName>
    </submittedName>
</protein>
<dbReference type="InterPro" id="IPR003425">
    <property type="entry name" value="CCB3/YggT"/>
</dbReference>
<keyword evidence="2" id="KW-1133">Transmembrane helix</keyword>
<reference evidence="4" key="1">
    <citation type="submission" date="2018-02" db="EMBL/GenBank/DDBJ databases">
        <authorList>
            <person name="Moore K."/>
            <person name="Momper L."/>
        </authorList>
    </citation>
    <scope>NUCLEOTIDE SEQUENCE [LARGE SCALE GENOMIC DNA]</scope>
    <source>
        <strain evidence="4">ULC18</strain>
    </source>
</reference>
<comment type="caution">
    <text evidence="3">The sequence shown here is derived from an EMBL/GenBank/DDBJ whole genome shotgun (WGS) entry which is preliminary data.</text>
</comment>
<gene>
    <name evidence="3" type="ORF">C7B82_15945</name>
</gene>
<dbReference type="Pfam" id="PF02325">
    <property type="entry name" value="CCB3_YggT"/>
    <property type="match status" value="1"/>
</dbReference>
<reference evidence="3 4" key="2">
    <citation type="submission" date="2018-03" db="EMBL/GenBank/DDBJ databases">
        <title>The ancient ancestry and fast evolution of plastids.</title>
        <authorList>
            <person name="Moore K.R."/>
            <person name="Magnabosco C."/>
            <person name="Momper L."/>
            <person name="Gold D.A."/>
            <person name="Bosak T."/>
            <person name="Fournier G.P."/>
        </authorList>
    </citation>
    <scope>NUCLEOTIDE SEQUENCE [LARGE SCALE GENOMIC DNA]</scope>
    <source>
        <strain evidence="3 4">ULC18</strain>
    </source>
</reference>
<keyword evidence="2" id="KW-0812">Transmembrane</keyword>